<reference evidence="2" key="1">
    <citation type="journal article" date="2007" name="Nature">
        <title>The grapevine genome sequence suggests ancestral hexaploidization in major angiosperm phyla.</title>
        <authorList>
            <consortium name="The French-Italian Public Consortium for Grapevine Genome Characterization."/>
            <person name="Jaillon O."/>
            <person name="Aury J.-M."/>
            <person name="Noel B."/>
            <person name="Policriti A."/>
            <person name="Clepet C."/>
            <person name="Casagrande A."/>
            <person name="Choisne N."/>
            <person name="Aubourg S."/>
            <person name="Vitulo N."/>
            <person name="Jubin C."/>
            <person name="Vezzi A."/>
            <person name="Legeai F."/>
            <person name="Hugueney P."/>
            <person name="Dasilva C."/>
            <person name="Horner D."/>
            <person name="Mica E."/>
            <person name="Jublot D."/>
            <person name="Poulain J."/>
            <person name="Bruyere C."/>
            <person name="Billault A."/>
            <person name="Segurens B."/>
            <person name="Gouyvenoux M."/>
            <person name="Ugarte E."/>
            <person name="Cattonaro F."/>
            <person name="Anthouard V."/>
            <person name="Vico V."/>
            <person name="Del Fabbro C."/>
            <person name="Alaux M."/>
            <person name="Di Gaspero G."/>
            <person name="Dumas V."/>
            <person name="Felice N."/>
            <person name="Paillard S."/>
            <person name="Juman I."/>
            <person name="Moroldo M."/>
            <person name="Scalabrin S."/>
            <person name="Canaguier A."/>
            <person name="Le Clainche I."/>
            <person name="Malacrida G."/>
            <person name="Durand E."/>
            <person name="Pesole G."/>
            <person name="Laucou V."/>
            <person name="Chatelet P."/>
            <person name="Merdinoglu D."/>
            <person name="Delledonne M."/>
            <person name="Pezzotti M."/>
            <person name="Lecharny A."/>
            <person name="Scarpelli C."/>
            <person name="Artiguenave F."/>
            <person name="Pe M.E."/>
            <person name="Valle G."/>
            <person name="Morgante M."/>
            <person name="Caboche M."/>
            <person name="Adam-Blondon A.-F."/>
            <person name="Weissenbach J."/>
            <person name="Quetier F."/>
            <person name="Wincker P."/>
        </authorList>
    </citation>
    <scope>NUCLEOTIDE SEQUENCE [LARGE SCALE GENOMIC DNA]</scope>
    <source>
        <strain evidence="2">cv. Pinot noir / PN40024</strain>
    </source>
</reference>
<keyword evidence="2" id="KW-1185">Reference proteome</keyword>
<evidence type="ECO:0000313" key="2">
    <source>
        <dbReference type="Proteomes" id="UP000009183"/>
    </source>
</evidence>
<gene>
    <name evidence="1" type="ordered locus">VIT_15s0021g00580</name>
</gene>
<dbReference type="EMBL" id="FN594952">
    <property type="protein sequence ID" value="CCB43939.1"/>
    <property type="molecule type" value="Genomic_DNA"/>
</dbReference>
<dbReference type="AlphaFoldDB" id="F6GVF6"/>
<protein>
    <submittedName>
        <fullName evidence="1">Uncharacterized protein</fullName>
    </submittedName>
</protein>
<dbReference type="InParanoid" id="F6GVF6"/>
<name>F6GVF6_VITVI</name>
<proteinExistence type="predicted"/>
<sequence>MGMSKNKTNNHCQRNIVKI</sequence>
<dbReference type="HOGENOM" id="CLU_3430165_0_0_1"/>
<evidence type="ECO:0000313" key="1">
    <source>
        <dbReference type="EMBL" id="CCB43939.1"/>
    </source>
</evidence>
<accession>F6GVF6</accession>
<dbReference type="Proteomes" id="UP000009183">
    <property type="component" value="Chromosome 15"/>
</dbReference>
<organism evidence="1 2">
    <name type="scientific">Vitis vinifera</name>
    <name type="common">Grape</name>
    <dbReference type="NCBI Taxonomy" id="29760"/>
    <lineage>
        <taxon>Eukaryota</taxon>
        <taxon>Viridiplantae</taxon>
        <taxon>Streptophyta</taxon>
        <taxon>Embryophyta</taxon>
        <taxon>Tracheophyta</taxon>
        <taxon>Spermatophyta</taxon>
        <taxon>Magnoliopsida</taxon>
        <taxon>eudicotyledons</taxon>
        <taxon>Gunneridae</taxon>
        <taxon>Pentapetalae</taxon>
        <taxon>rosids</taxon>
        <taxon>Vitales</taxon>
        <taxon>Vitaceae</taxon>
        <taxon>Viteae</taxon>
        <taxon>Vitis</taxon>
    </lineage>
</organism>